<dbReference type="SMART" id="SM00513">
    <property type="entry name" value="SAP"/>
    <property type="match status" value="1"/>
</dbReference>
<gene>
    <name evidence="4" type="ORF">C1645_765289</name>
</gene>
<name>A0A397T220_9GLOM</name>
<dbReference type="OrthoDB" id="5569309at2759"/>
<dbReference type="Pfam" id="PF02037">
    <property type="entry name" value="SAP"/>
    <property type="match status" value="1"/>
</dbReference>
<dbReference type="EMBL" id="QKYT01000128">
    <property type="protein sequence ID" value="RIA92368.1"/>
    <property type="molecule type" value="Genomic_DNA"/>
</dbReference>
<dbReference type="PANTHER" id="PTHR41807:SF1">
    <property type="entry name" value="GLUTATHIONE TRANSFERASE 3"/>
    <property type="match status" value="1"/>
</dbReference>
<protein>
    <recommendedName>
        <fullName evidence="3">SAP domain-containing protein</fullName>
    </recommendedName>
</protein>
<keyword evidence="5" id="KW-1185">Reference proteome</keyword>
<dbReference type="InterPro" id="IPR038872">
    <property type="entry name" value="Put_GTT3"/>
</dbReference>
<keyword evidence="2" id="KW-0472">Membrane</keyword>
<feature type="transmembrane region" description="Helical" evidence="2">
    <location>
        <begin position="276"/>
        <end position="295"/>
    </location>
</feature>
<dbReference type="AlphaFoldDB" id="A0A397T220"/>
<feature type="transmembrane region" description="Helical" evidence="2">
    <location>
        <begin position="211"/>
        <end position="233"/>
    </location>
</feature>
<sequence length="296" mass="33701">MSITPNALRNKRKNELKEIASDLGLNTKGLRSELEERIRIHLESSDSIKTEEDKRADAATSKSPRRSFRKTTITNSRVKTRIPSPPNGDRPSSDEDNQSVSSESESKQDVIITQTTSELDISETINLQGLQNDSVFNNAHGSLLQLRKNISNSKTFCKAVTCLEFLVFLYCAIEWNIKIASIPNPFLDQEESNSFEVHGPDVFILVEWHRFWRPLISFIFYLLLLPLGFSYIFNFEPQRHLYSPLTFSVAQYAIFMVSISNFDWADDVRDFIPDNLIYMGAGTGAIFALYESILAI</sequence>
<feature type="transmembrane region" description="Helical" evidence="2">
    <location>
        <begin position="245"/>
        <end position="264"/>
    </location>
</feature>
<dbReference type="PROSITE" id="PS50800">
    <property type="entry name" value="SAP"/>
    <property type="match status" value="1"/>
</dbReference>
<evidence type="ECO:0000259" key="3">
    <source>
        <dbReference type="PROSITE" id="PS50800"/>
    </source>
</evidence>
<proteinExistence type="predicted"/>
<feature type="compositionally biased region" description="Basic and acidic residues" evidence="1">
    <location>
        <begin position="42"/>
        <end position="57"/>
    </location>
</feature>
<dbReference type="Proteomes" id="UP000265703">
    <property type="component" value="Unassembled WGS sequence"/>
</dbReference>
<evidence type="ECO:0000256" key="2">
    <source>
        <dbReference type="SAM" id="Phobius"/>
    </source>
</evidence>
<feature type="domain" description="SAP" evidence="3">
    <location>
        <begin position="8"/>
        <end position="42"/>
    </location>
</feature>
<dbReference type="GO" id="GO:0016020">
    <property type="term" value="C:membrane"/>
    <property type="evidence" value="ECO:0007669"/>
    <property type="project" value="TreeGrafter"/>
</dbReference>
<reference evidence="4 5" key="1">
    <citation type="submission" date="2018-06" db="EMBL/GenBank/DDBJ databases">
        <title>Comparative genomics reveals the genomic features of Rhizophagus irregularis, R. cerebriforme, R. diaphanum and Gigaspora rosea, and their symbiotic lifestyle signature.</title>
        <authorList>
            <person name="Morin E."/>
            <person name="San Clemente H."/>
            <person name="Chen E.C.H."/>
            <person name="De La Providencia I."/>
            <person name="Hainaut M."/>
            <person name="Kuo A."/>
            <person name="Kohler A."/>
            <person name="Murat C."/>
            <person name="Tang N."/>
            <person name="Roy S."/>
            <person name="Loubradou J."/>
            <person name="Henrissat B."/>
            <person name="Grigoriev I.V."/>
            <person name="Corradi N."/>
            <person name="Roux C."/>
            <person name="Martin F.M."/>
        </authorList>
    </citation>
    <scope>NUCLEOTIDE SEQUENCE [LARGE SCALE GENOMIC DNA]</scope>
    <source>
        <strain evidence="4 5">DAOM 227022</strain>
    </source>
</reference>
<feature type="region of interest" description="Disordered" evidence="1">
    <location>
        <begin position="42"/>
        <end position="110"/>
    </location>
</feature>
<comment type="caution">
    <text evidence="4">The sequence shown here is derived from an EMBL/GenBank/DDBJ whole genome shotgun (WGS) entry which is preliminary data.</text>
</comment>
<keyword evidence="2" id="KW-0812">Transmembrane</keyword>
<evidence type="ECO:0000313" key="4">
    <source>
        <dbReference type="EMBL" id="RIA92368.1"/>
    </source>
</evidence>
<evidence type="ECO:0000313" key="5">
    <source>
        <dbReference type="Proteomes" id="UP000265703"/>
    </source>
</evidence>
<dbReference type="PANTHER" id="PTHR41807">
    <property type="entry name" value="GLUTATHIONE TRANSFERASE 3"/>
    <property type="match status" value="1"/>
</dbReference>
<accession>A0A397T220</accession>
<dbReference type="InterPro" id="IPR003034">
    <property type="entry name" value="SAP_dom"/>
</dbReference>
<organism evidence="4 5">
    <name type="scientific">Glomus cerebriforme</name>
    <dbReference type="NCBI Taxonomy" id="658196"/>
    <lineage>
        <taxon>Eukaryota</taxon>
        <taxon>Fungi</taxon>
        <taxon>Fungi incertae sedis</taxon>
        <taxon>Mucoromycota</taxon>
        <taxon>Glomeromycotina</taxon>
        <taxon>Glomeromycetes</taxon>
        <taxon>Glomerales</taxon>
        <taxon>Glomeraceae</taxon>
        <taxon>Glomus</taxon>
    </lineage>
</organism>
<evidence type="ECO:0000256" key="1">
    <source>
        <dbReference type="SAM" id="MobiDB-lite"/>
    </source>
</evidence>
<keyword evidence="2" id="KW-1133">Transmembrane helix</keyword>